<feature type="domain" description="Peptidase M1 membrane alanine aminopeptidase" evidence="1">
    <location>
        <begin position="1"/>
        <end position="90"/>
    </location>
</feature>
<organism evidence="2 4">
    <name type="scientific">Nesidiocoris tenuis</name>
    <dbReference type="NCBI Taxonomy" id="355587"/>
    <lineage>
        <taxon>Eukaryota</taxon>
        <taxon>Metazoa</taxon>
        <taxon>Ecdysozoa</taxon>
        <taxon>Arthropoda</taxon>
        <taxon>Hexapoda</taxon>
        <taxon>Insecta</taxon>
        <taxon>Pterygota</taxon>
        <taxon>Neoptera</taxon>
        <taxon>Paraneoptera</taxon>
        <taxon>Hemiptera</taxon>
        <taxon>Heteroptera</taxon>
        <taxon>Panheteroptera</taxon>
        <taxon>Cimicomorpha</taxon>
        <taxon>Miridae</taxon>
        <taxon>Dicyphina</taxon>
        <taxon>Nesidiocoris</taxon>
    </lineage>
</organism>
<sequence length="93" mass="10834">EWWTHLWLNEGYASFVENLCVAELFPEYNIWTQFVSDVFIKALELDCLKNSHPIEVPVGHPSEIEEIFDDISYNKGASVIRMLHRYIGDDVSC</sequence>
<dbReference type="PANTHER" id="PTHR11533">
    <property type="entry name" value="PROTEASE M1 ZINC METALLOPROTEASE"/>
    <property type="match status" value="1"/>
</dbReference>
<dbReference type="InterPro" id="IPR014782">
    <property type="entry name" value="Peptidase_M1_dom"/>
</dbReference>
<dbReference type="EMBL" id="CADCXU010014926">
    <property type="protein sequence ID" value="CAB0004394.1"/>
    <property type="molecule type" value="Genomic_DNA"/>
</dbReference>
<feature type="non-terminal residue" evidence="2">
    <location>
        <position position="1"/>
    </location>
</feature>
<dbReference type="GO" id="GO:0008270">
    <property type="term" value="F:zinc ion binding"/>
    <property type="evidence" value="ECO:0007669"/>
    <property type="project" value="InterPro"/>
</dbReference>
<gene>
    <name evidence="3" type="ORF">NTEN_LOCUS21809</name>
    <name evidence="2" type="ORF">NTEN_LOCUS9871</name>
</gene>
<dbReference type="GO" id="GO:0016020">
    <property type="term" value="C:membrane"/>
    <property type="evidence" value="ECO:0007669"/>
    <property type="project" value="TreeGrafter"/>
</dbReference>
<dbReference type="Pfam" id="PF01433">
    <property type="entry name" value="Peptidase_M1"/>
    <property type="match status" value="1"/>
</dbReference>
<dbReference type="GO" id="GO:0070006">
    <property type="term" value="F:metalloaminopeptidase activity"/>
    <property type="evidence" value="ECO:0007669"/>
    <property type="project" value="TreeGrafter"/>
</dbReference>
<reference evidence="2 4" key="1">
    <citation type="submission" date="2020-02" db="EMBL/GenBank/DDBJ databases">
        <authorList>
            <person name="Ferguson B K."/>
        </authorList>
    </citation>
    <scope>NUCLEOTIDE SEQUENCE [LARGE SCALE GENOMIC DNA]</scope>
</reference>
<dbReference type="SUPFAM" id="SSF55486">
    <property type="entry name" value="Metalloproteases ('zincins'), catalytic domain"/>
    <property type="match status" value="1"/>
</dbReference>
<name>A0A6H5GK93_9HEMI</name>
<evidence type="ECO:0000313" key="4">
    <source>
        <dbReference type="Proteomes" id="UP000479000"/>
    </source>
</evidence>
<dbReference type="Proteomes" id="UP000479000">
    <property type="component" value="Unassembled WGS sequence"/>
</dbReference>
<dbReference type="InterPro" id="IPR027268">
    <property type="entry name" value="Peptidase_M4/M1_CTD_sf"/>
</dbReference>
<protein>
    <recommendedName>
        <fullName evidence="1">Peptidase M1 membrane alanine aminopeptidase domain-containing protein</fullName>
    </recommendedName>
</protein>
<dbReference type="Gene3D" id="1.10.390.10">
    <property type="entry name" value="Neutral Protease Domain 2"/>
    <property type="match status" value="1"/>
</dbReference>
<dbReference type="GO" id="GO:0006508">
    <property type="term" value="P:proteolysis"/>
    <property type="evidence" value="ECO:0007669"/>
    <property type="project" value="TreeGrafter"/>
</dbReference>
<dbReference type="AlphaFoldDB" id="A0A6H5GK93"/>
<dbReference type="GO" id="GO:0005737">
    <property type="term" value="C:cytoplasm"/>
    <property type="evidence" value="ECO:0007669"/>
    <property type="project" value="TreeGrafter"/>
</dbReference>
<evidence type="ECO:0000259" key="1">
    <source>
        <dbReference type="Pfam" id="PF01433"/>
    </source>
</evidence>
<dbReference type="PANTHER" id="PTHR11533:SF174">
    <property type="entry name" value="PUROMYCIN-SENSITIVE AMINOPEPTIDASE-RELATED"/>
    <property type="match status" value="1"/>
</dbReference>
<evidence type="ECO:0000313" key="2">
    <source>
        <dbReference type="EMBL" id="CAB0004394.1"/>
    </source>
</evidence>
<dbReference type="InterPro" id="IPR050344">
    <property type="entry name" value="Peptidase_M1_aminopeptidases"/>
</dbReference>
<dbReference type="GO" id="GO:0042277">
    <property type="term" value="F:peptide binding"/>
    <property type="evidence" value="ECO:0007669"/>
    <property type="project" value="TreeGrafter"/>
</dbReference>
<dbReference type="EMBL" id="CADCXU010032049">
    <property type="protein sequence ID" value="CAB0017888.1"/>
    <property type="molecule type" value="Genomic_DNA"/>
</dbReference>
<keyword evidence="4" id="KW-1185">Reference proteome</keyword>
<evidence type="ECO:0000313" key="3">
    <source>
        <dbReference type="EMBL" id="CAB0017888.1"/>
    </source>
</evidence>
<dbReference type="OrthoDB" id="275509at2759"/>
<dbReference type="GO" id="GO:0005615">
    <property type="term" value="C:extracellular space"/>
    <property type="evidence" value="ECO:0007669"/>
    <property type="project" value="TreeGrafter"/>
</dbReference>
<accession>A0A6H5GK93</accession>
<dbReference type="GO" id="GO:0043171">
    <property type="term" value="P:peptide catabolic process"/>
    <property type="evidence" value="ECO:0007669"/>
    <property type="project" value="TreeGrafter"/>
</dbReference>
<proteinExistence type="predicted"/>